<dbReference type="Proteomes" id="UP000268727">
    <property type="component" value="Unassembled WGS sequence"/>
</dbReference>
<gene>
    <name evidence="2" type="ORF">EDD40_3114</name>
</gene>
<keyword evidence="1" id="KW-0812">Transmembrane</keyword>
<accession>A0A3N1H5H1</accession>
<organism evidence="2 3">
    <name type="scientific">Saccharothrix texasensis</name>
    <dbReference type="NCBI Taxonomy" id="103734"/>
    <lineage>
        <taxon>Bacteria</taxon>
        <taxon>Bacillati</taxon>
        <taxon>Actinomycetota</taxon>
        <taxon>Actinomycetes</taxon>
        <taxon>Pseudonocardiales</taxon>
        <taxon>Pseudonocardiaceae</taxon>
        <taxon>Saccharothrix</taxon>
    </lineage>
</organism>
<keyword evidence="1" id="KW-0472">Membrane</keyword>
<evidence type="ECO:0000313" key="2">
    <source>
        <dbReference type="EMBL" id="ROP37790.1"/>
    </source>
</evidence>
<sequence length="102" mass="11084">MILLISLREGQSSAPSLRSELVAFALPVGFTASFLVACLTSQFDYGEPWGQAAFALGLLSSLQLVVQVAGRFWRRFGPDGIVTFTMTFNFRKKPPKGEDAPG</sequence>
<dbReference type="EMBL" id="RJKM01000001">
    <property type="protein sequence ID" value="ROP37790.1"/>
    <property type="molecule type" value="Genomic_DNA"/>
</dbReference>
<protein>
    <submittedName>
        <fullName evidence="2">Uncharacterized protein</fullName>
    </submittedName>
</protein>
<dbReference type="AlphaFoldDB" id="A0A3N1H5H1"/>
<feature type="transmembrane region" description="Helical" evidence="1">
    <location>
        <begin position="21"/>
        <end position="43"/>
    </location>
</feature>
<name>A0A3N1H5H1_9PSEU</name>
<comment type="caution">
    <text evidence="2">The sequence shown here is derived from an EMBL/GenBank/DDBJ whole genome shotgun (WGS) entry which is preliminary data.</text>
</comment>
<keyword evidence="3" id="KW-1185">Reference proteome</keyword>
<proteinExistence type="predicted"/>
<keyword evidence="1" id="KW-1133">Transmembrane helix</keyword>
<evidence type="ECO:0000256" key="1">
    <source>
        <dbReference type="SAM" id="Phobius"/>
    </source>
</evidence>
<evidence type="ECO:0000313" key="3">
    <source>
        <dbReference type="Proteomes" id="UP000268727"/>
    </source>
</evidence>
<feature type="transmembrane region" description="Helical" evidence="1">
    <location>
        <begin position="49"/>
        <end position="66"/>
    </location>
</feature>
<reference evidence="2 3" key="1">
    <citation type="submission" date="2018-11" db="EMBL/GenBank/DDBJ databases">
        <title>Sequencing the genomes of 1000 actinobacteria strains.</title>
        <authorList>
            <person name="Klenk H.-P."/>
        </authorList>
    </citation>
    <scope>NUCLEOTIDE SEQUENCE [LARGE SCALE GENOMIC DNA]</scope>
    <source>
        <strain evidence="2 3">DSM 44231</strain>
    </source>
</reference>